<protein>
    <submittedName>
        <fullName evidence="1">Uncharacterized protein</fullName>
    </submittedName>
</protein>
<evidence type="ECO:0000313" key="3">
    <source>
        <dbReference type="Proteomes" id="UP000036106"/>
    </source>
</evidence>
<proteinExistence type="predicted"/>
<organism evidence="1 3">
    <name type="scientific">Companilactobacillus ginsenosidimutans</name>
    <dbReference type="NCBI Taxonomy" id="1007676"/>
    <lineage>
        <taxon>Bacteria</taxon>
        <taxon>Bacillati</taxon>
        <taxon>Bacillota</taxon>
        <taxon>Bacilli</taxon>
        <taxon>Lactobacillales</taxon>
        <taxon>Lactobacillaceae</taxon>
        <taxon>Companilactobacillus</taxon>
    </lineage>
</organism>
<sequence>MNFKSIYKEHMSRIFEDQQHSIEKTIAYVIKHEMQLPNEFALARRHLTEREKNELIIDIILPF</sequence>
<dbReference type="STRING" id="1007676.ABM34_00175"/>
<gene>
    <name evidence="1" type="ORF">ABM34_00175</name>
    <name evidence="2" type="ORF">ABM34_12810</name>
</gene>
<name>A0A0H4QCR5_9LACO</name>
<reference evidence="1" key="1">
    <citation type="submission" date="2015-07" db="EMBL/GenBank/DDBJ databases">
        <title>Lactobacillus ginsenosidimutans EMML 3041 whole genome sequencing.</title>
        <authorList>
            <person name="Kim M.K."/>
            <person name="Im W.-T."/>
            <person name="Srinivasan S."/>
            <person name="Lee J.-J."/>
        </authorList>
    </citation>
    <scope>NUCLEOTIDE SEQUENCE</scope>
    <source>
        <strain evidence="1">EMML 3041</strain>
    </source>
</reference>
<accession>A0A0H4QCR5</accession>
<dbReference type="PATRIC" id="fig|1007676.4.peg.2595"/>
<dbReference type="AlphaFoldDB" id="A0A0H4QCR5"/>
<dbReference type="Proteomes" id="UP000036106">
    <property type="component" value="Chromosome"/>
</dbReference>
<dbReference type="EMBL" id="CP012034">
    <property type="protein sequence ID" value="AKP66124.1"/>
    <property type="molecule type" value="Genomic_DNA"/>
</dbReference>
<evidence type="ECO:0000313" key="1">
    <source>
        <dbReference type="EMBL" id="AKP66124.1"/>
    </source>
</evidence>
<evidence type="ECO:0000313" key="2">
    <source>
        <dbReference type="EMBL" id="AKP68332.1"/>
    </source>
</evidence>
<dbReference type="EMBL" id="CP012034">
    <property type="protein sequence ID" value="AKP68332.1"/>
    <property type="molecule type" value="Genomic_DNA"/>
</dbReference>
<keyword evidence="3" id="KW-1185">Reference proteome</keyword>
<reference evidence="3" key="2">
    <citation type="submission" date="2015-07" db="EMBL/GenBank/DDBJ databases">
        <title>Lactobacillus ginsenosidimutans/EMML 3141/ whole genome sequencing.</title>
        <authorList>
            <person name="Kim M.K."/>
            <person name="Im W.-T."/>
            <person name="Srinivasan S."/>
            <person name="Lee J.-J."/>
        </authorList>
    </citation>
    <scope>NUCLEOTIDE SEQUENCE [LARGE SCALE GENOMIC DNA]</scope>
    <source>
        <strain evidence="3">EMML 3041</strain>
    </source>
</reference>
<dbReference type="KEGG" id="lgn:ABM34_00175"/>
<dbReference type="KEGG" id="lgn:ABM34_12810"/>